<name>A0A7J6H869_CANSA</name>
<organism evidence="1 2">
    <name type="scientific">Cannabis sativa</name>
    <name type="common">Hemp</name>
    <name type="synonym">Marijuana</name>
    <dbReference type="NCBI Taxonomy" id="3483"/>
    <lineage>
        <taxon>Eukaryota</taxon>
        <taxon>Viridiplantae</taxon>
        <taxon>Streptophyta</taxon>
        <taxon>Embryophyta</taxon>
        <taxon>Tracheophyta</taxon>
        <taxon>Spermatophyta</taxon>
        <taxon>Magnoliopsida</taxon>
        <taxon>eudicotyledons</taxon>
        <taxon>Gunneridae</taxon>
        <taxon>Pentapetalae</taxon>
        <taxon>rosids</taxon>
        <taxon>fabids</taxon>
        <taxon>Rosales</taxon>
        <taxon>Cannabaceae</taxon>
        <taxon>Cannabis</taxon>
    </lineage>
</organism>
<proteinExistence type="predicted"/>
<comment type="caution">
    <text evidence="1">The sequence shown here is derived from an EMBL/GenBank/DDBJ whole genome shotgun (WGS) entry which is preliminary data.</text>
</comment>
<dbReference type="Proteomes" id="UP000525078">
    <property type="component" value="Unassembled WGS sequence"/>
</dbReference>
<sequence>MAIKACPKPHEWRSKLASNPDACPDPSSLRQWSSEDILELLQSLPFRQQVDSFTDKVTTEDGYILSIQRIPGVHSVSGIIICLGTLKWTDRLDSVCQIYNTIHSGGAKLIVDALLQRFLPLARCRIETAQAQRYSLIGYLSHYAIDGGVTGEFCLWLYCCGEMF</sequence>
<protein>
    <submittedName>
        <fullName evidence="1">Uncharacterized protein</fullName>
    </submittedName>
</protein>
<gene>
    <name evidence="1" type="ORF">F8388_008887</name>
</gene>
<dbReference type="AlphaFoldDB" id="A0A7J6H869"/>
<evidence type="ECO:0000313" key="1">
    <source>
        <dbReference type="EMBL" id="KAF4391483.1"/>
    </source>
</evidence>
<accession>A0A7J6H869</accession>
<evidence type="ECO:0000313" key="2">
    <source>
        <dbReference type="Proteomes" id="UP000525078"/>
    </source>
</evidence>
<reference evidence="1 2" key="1">
    <citation type="journal article" date="2020" name="bioRxiv">
        <title>Sequence and annotation of 42 cannabis genomes reveals extensive copy number variation in cannabinoid synthesis and pathogen resistance genes.</title>
        <authorList>
            <person name="Mckernan K.J."/>
            <person name="Helbert Y."/>
            <person name="Kane L.T."/>
            <person name="Ebling H."/>
            <person name="Zhang L."/>
            <person name="Liu B."/>
            <person name="Eaton Z."/>
            <person name="Mclaughlin S."/>
            <person name="Kingan S."/>
            <person name="Baybayan P."/>
            <person name="Concepcion G."/>
            <person name="Jordan M."/>
            <person name="Riva A."/>
            <person name="Barbazuk W."/>
            <person name="Harkins T."/>
        </authorList>
    </citation>
    <scope>NUCLEOTIDE SEQUENCE [LARGE SCALE GENOMIC DNA]</scope>
    <source>
        <strain evidence="2">cv. Jamaican Lion 4</strain>
        <tissue evidence="1">Leaf</tissue>
    </source>
</reference>
<dbReference type="EMBL" id="JAATIP010000023">
    <property type="protein sequence ID" value="KAF4391483.1"/>
    <property type="molecule type" value="Genomic_DNA"/>
</dbReference>